<accession>A0A6C0I7A3</accession>
<dbReference type="EMBL" id="MN740123">
    <property type="protein sequence ID" value="QHT88804.1"/>
    <property type="molecule type" value="Genomic_DNA"/>
</dbReference>
<protein>
    <submittedName>
        <fullName evidence="1">Uncharacterized protein</fullName>
    </submittedName>
</protein>
<proteinExistence type="predicted"/>
<organism evidence="1">
    <name type="scientific">viral metagenome</name>
    <dbReference type="NCBI Taxonomy" id="1070528"/>
    <lineage>
        <taxon>unclassified sequences</taxon>
        <taxon>metagenomes</taxon>
        <taxon>organismal metagenomes</taxon>
    </lineage>
</organism>
<name>A0A6C0I7A3_9ZZZZ</name>
<evidence type="ECO:0000313" key="1">
    <source>
        <dbReference type="EMBL" id="QHT88804.1"/>
    </source>
</evidence>
<reference evidence="1" key="1">
    <citation type="journal article" date="2020" name="Nature">
        <title>Giant virus diversity and host interactions through global metagenomics.</title>
        <authorList>
            <person name="Schulz F."/>
            <person name="Roux S."/>
            <person name="Paez-Espino D."/>
            <person name="Jungbluth S."/>
            <person name="Walsh D.A."/>
            <person name="Denef V.J."/>
            <person name="McMahon K.D."/>
            <person name="Konstantinidis K.T."/>
            <person name="Eloe-Fadrosh E.A."/>
            <person name="Kyrpides N.C."/>
            <person name="Woyke T."/>
        </authorList>
    </citation>
    <scope>NUCLEOTIDE SEQUENCE</scope>
    <source>
        <strain evidence="1">GVMAG-M-3300023184-51</strain>
    </source>
</reference>
<sequence>MSKFLRLAHDLINTRYITMICMYKGEYHIKIAKSVENSIQGGAIMGSGLFTRDNTTIIIKEKEHADNYKIVSEWIQKNEDL</sequence>
<dbReference type="AlphaFoldDB" id="A0A6C0I7A3"/>